<keyword evidence="8" id="KW-0961">Cell wall biogenesis/degradation</keyword>
<evidence type="ECO:0000256" key="7">
    <source>
        <dbReference type="ARBA" id="ARBA00023136"/>
    </source>
</evidence>
<evidence type="ECO:0000256" key="2">
    <source>
        <dbReference type="ARBA" id="ARBA00022475"/>
    </source>
</evidence>
<dbReference type="GO" id="GO:0009252">
    <property type="term" value="P:peptidoglycan biosynthetic process"/>
    <property type="evidence" value="ECO:0007669"/>
    <property type="project" value="UniProtKB-KW"/>
</dbReference>
<dbReference type="AlphaFoldDB" id="A0A382ZXI8"/>
<evidence type="ECO:0000256" key="9">
    <source>
        <dbReference type="ARBA" id="ARBA00044770"/>
    </source>
</evidence>
<feature type="non-terminal residue" evidence="13">
    <location>
        <position position="1"/>
    </location>
</feature>
<keyword evidence="11" id="KW-0812">Transmembrane</keyword>
<dbReference type="Pfam" id="PF00912">
    <property type="entry name" value="Transgly"/>
    <property type="match status" value="1"/>
</dbReference>
<keyword evidence="5" id="KW-0133">Cell shape</keyword>
<dbReference type="InterPro" id="IPR023346">
    <property type="entry name" value="Lysozyme-like_dom_sf"/>
</dbReference>
<dbReference type="GO" id="GO:0005886">
    <property type="term" value="C:plasma membrane"/>
    <property type="evidence" value="ECO:0007669"/>
    <property type="project" value="UniProtKB-SubCell"/>
</dbReference>
<evidence type="ECO:0000256" key="6">
    <source>
        <dbReference type="ARBA" id="ARBA00022984"/>
    </source>
</evidence>
<name>A0A382ZXI8_9ZZZZ</name>
<reference evidence="13" key="1">
    <citation type="submission" date="2018-05" db="EMBL/GenBank/DDBJ databases">
        <authorList>
            <person name="Lanie J.A."/>
            <person name="Ng W.-L."/>
            <person name="Kazmierczak K.M."/>
            <person name="Andrzejewski T.M."/>
            <person name="Davidsen T.M."/>
            <person name="Wayne K.J."/>
            <person name="Tettelin H."/>
            <person name="Glass J.I."/>
            <person name="Rusch D."/>
            <person name="Podicherti R."/>
            <person name="Tsui H.-C.T."/>
            <person name="Winkler M.E."/>
        </authorList>
    </citation>
    <scope>NUCLEOTIDE SEQUENCE</scope>
</reference>
<evidence type="ECO:0000313" key="13">
    <source>
        <dbReference type="EMBL" id="SVE00214.1"/>
    </source>
</evidence>
<evidence type="ECO:0000259" key="12">
    <source>
        <dbReference type="Pfam" id="PF00912"/>
    </source>
</evidence>
<keyword evidence="11" id="KW-1133">Transmembrane helix</keyword>
<evidence type="ECO:0000256" key="3">
    <source>
        <dbReference type="ARBA" id="ARBA00022676"/>
    </source>
</evidence>
<keyword evidence="6" id="KW-0573">Peptidoglycan synthesis</keyword>
<dbReference type="EMBL" id="UINC01187474">
    <property type="protein sequence ID" value="SVE00214.1"/>
    <property type="molecule type" value="Genomic_DNA"/>
</dbReference>
<sequence length="127" mass="13907">VTAIKAGFMRLIGKPRVRTAGLIIMGLSGLGAGLAWGVWAHICDDCPSVAQIYAFEAKEATQVFAADGSLLAQLAVERRTRIRIEDLPQHVYNTFIAVEDKRFWGHAGVDFPRTIRAFIDFVIGGYG</sequence>
<dbReference type="SUPFAM" id="SSF53955">
    <property type="entry name" value="Lysozyme-like"/>
    <property type="match status" value="1"/>
</dbReference>
<organism evidence="13">
    <name type="scientific">marine metagenome</name>
    <dbReference type="NCBI Taxonomy" id="408172"/>
    <lineage>
        <taxon>unclassified sequences</taxon>
        <taxon>metagenomes</taxon>
        <taxon>ecological metagenomes</taxon>
    </lineage>
</organism>
<evidence type="ECO:0000256" key="4">
    <source>
        <dbReference type="ARBA" id="ARBA00022679"/>
    </source>
</evidence>
<feature type="transmembrane region" description="Helical" evidence="11">
    <location>
        <begin position="20"/>
        <end position="39"/>
    </location>
</feature>
<dbReference type="EC" id="2.4.99.28" evidence="9"/>
<keyword evidence="7 11" id="KW-0472">Membrane</keyword>
<dbReference type="GO" id="GO:0071555">
    <property type="term" value="P:cell wall organization"/>
    <property type="evidence" value="ECO:0007669"/>
    <property type="project" value="UniProtKB-KW"/>
</dbReference>
<dbReference type="GO" id="GO:0008955">
    <property type="term" value="F:peptidoglycan glycosyltransferase activity"/>
    <property type="evidence" value="ECO:0007669"/>
    <property type="project" value="UniProtKB-EC"/>
</dbReference>
<feature type="domain" description="Glycosyl transferase family 51" evidence="12">
    <location>
        <begin position="68"/>
        <end position="122"/>
    </location>
</feature>
<comment type="catalytic activity">
    <reaction evidence="10">
        <text>[GlcNAc-(1-&gt;4)-Mur2Ac(oyl-L-Ala-gamma-D-Glu-L-Lys-D-Ala-D-Ala)](n)-di-trans,octa-cis-undecaprenyl diphosphate + beta-D-GlcNAc-(1-&gt;4)-Mur2Ac(oyl-L-Ala-gamma-D-Glu-L-Lys-D-Ala-D-Ala)-di-trans,octa-cis-undecaprenyl diphosphate = [GlcNAc-(1-&gt;4)-Mur2Ac(oyl-L-Ala-gamma-D-Glu-L-Lys-D-Ala-D-Ala)](n+1)-di-trans,octa-cis-undecaprenyl diphosphate + di-trans,octa-cis-undecaprenyl diphosphate + H(+)</text>
        <dbReference type="Rhea" id="RHEA:23708"/>
        <dbReference type="Rhea" id="RHEA-COMP:9602"/>
        <dbReference type="Rhea" id="RHEA-COMP:9603"/>
        <dbReference type="ChEBI" id="CHEBI:15378"/>
        <dbReference type="ChEBI" id="CHEBI:58405"/>
        <dbReference type="ChEBI" id="CHEBI:60033"/>
        <dbReference type="ChEBI" id="CHEBI:78435"/>
        <dbReference type="EC" id="2.4.99.28"/>
    </reaction>
</comment>
<dbReference type="GO" id="GO:0030288">
    <property type="term" value="C:outer membrane-bounded periplasmic space"/>
    <property type="evidence" value="ECO:0007669"/>
    <property type="project" value="TreeGrafter"/>
</dbReference>
<dbReference type="PANTHER" id="PTHR32282">
    <property type="entry name" value="BINDING PROTEIN TRANSPEPTIDASE, PUTATIVE-RELATED"/>
    <property type="match status" value="1"/>
</dbReference>
<evidence type="ECO:0000256" key="1">
    <source>
        <dbReference type="ARBA" id="ARBA00004236"/>
    </source>
</evidence>
<evidence type="ECO:0000256" key="11">
    <source>
        <dbReference type="SAM" id="Phobius"/>
    </source>
</evidence>
<feature type="non-terminal residue" evidence="13">
    <location>
        <position position="127"/>
    </location>
</feature>
<dbReference type="PANTHER" id="PTHR32282:SF11">
    <property type="entry name" value="PENICILLIN-BINDING PROTEIN 1B"/>
    <property type="match status" value="1"/>
</dbReference>
<dbReference type="Gene3D" id="1.10.3810.10">
    <property type="entry name" value="Biosynthetic peptidoglycan transglycosylase-like"/>
    <property type="match status" value="1"/>
</dbReference>
<dbReference type="InterPro" id="IPR001264">
    <property type="entry name" value="Glyco_trans_51"/>
</dbReference>
<comment type="subcellular location">
    <subcellularLocation>
        <location evidence="1">Cell membrane</location>
    </subcellularLocation>
</comment>
<evidence type="ECO:0000256" key="10">
    <source>
        <dbReference type="ARBA" id="ARBA00049902"/>
    </source>
</evidence>
<protein>
    <recommendedName>
        <fullName evidence="9">peptidoglycan glycosyltransferase</fullName>
        <ecNumber evidence="9">2.4.99.28</ecNumber>
    </recommendedName>
</protein>
<dbReference type="InterPro" id="IPR036950">
    <property type="entry name" value="PBP_transglycosylase"/>
</dbReference>
<evidence type="ECO:0000256" key="5">
    <source>
        <dbReference type="ARBA" id="ARBA00022960"/>
    </source>
</evidence>
<proteinExistence type="predicted"/>
<accession>A0A382ZXI8</accession>
<keyword evidence="3" id="KW-0328">Glycosyltransferase</keyword>
<dbReference type="InterPro" id="IPR050396">
    <property type="entry name" value="Glycosyltr_51/Transpeptidase"/>
</dbReference>
<evidence type="ECO:0000256" key="8">
    <source>
        <dbReference type="ARBA" id="ARBA00023316"/>
    </source>
</evidence>
<gene>
    <name evidence="13" type="ORF">METZ01_LOCUS453068</name>
</gene>
<dbReference type="GO" id="GO:0008360">
    <property type="term" value="P:regulation of cell shape"/>
    <property type="evidence" value="ECO:0007669"/>
    <property type="project" value="UniProtKB-KW"/>
</dbReference>
<keyword evidence="4" id="KW-0808">Transferase</keyword>
<keyword evidence="2" id="KW-1003">Cell membrane</keyword>